<protein>
    <submittedName>
        <fullName evidence="1">Uncharacterized protein</fullName>
    </submittedName>
</protein>
<sequence>MIVEGASLAFRESLMSSYGKLGYVIMTLQSQNEADNTPTSPDTKLICSDKSSDELFPLSLLSCCHRNGNLIWCRKKLSDSFLLLHRSLRYELQFNEHLC</sequence>
<keyword evidence="2" id="KW-1185">Reference proteome</keyword>
<dbReference type="EMBL" id="BPLR01002655">
    <property type="protein sequence ID" value="GIX76241.1"/>
    <property type="molecule type" value="Genomic_DNA"/>
</dbReference>
<evidence type="ECO:0000313" key="1">
    <source>
        <dbReference type="EMBL" id="GIX76241.1"/>
    </source>
</evidence>
<evidence type="ECO:0000313" key="2">
    <source>
        <dbReference type="Proteomes" id="UP001054945"/>
    </source>
</evidence>
<proteinExistence type="predicted"/>
<name>A0AAV4MXX4_CAEEX</name>
<organism evidence="1 2">
    <name type="scientific">Caerostris extrusa</name>
    <name type="common">Bark spider</name>
    <name type="synonym">Caerostris bankana</name>
    <dbReference type="NCBI Taxonomy" id="172846"/>
    <lineage>
        <taxon>Eukaryota</taxon>
        <taxon>Metazoa</taxon>
        <taxon>Ecdysozoa</taxon>
        <taxon>Arthropoda</taxon>
        <taxon>Chelicerata</taxon>
        <taxon>Arachnida</taxon>
        <taxon>Araneae</taxon>
        <taxon>Araneomorphae</taxon>
        <taxon>Entelegynae</taxon>
        <taxon>Araneoidea</taxon>
        <taxon>Araneidae</taxon>
        <taxon>Caerostris</taxon>
    </lineage>
</organism>
<dbReference type="AlphaFoldDB" id="A0AAV4MXX4"/>
<comment type="caution">
    <text evidence="1">The sequence shown here is derived from an EMBL/GenBank/DDBJ whole genome shotgun (WGS) entry which is preliminary data.</text>
</comment>
<gene>
    <name evidence="1" type="ORF">CEXT_640941</name>
</gene>
<dbReference type="Proteomes" id="UP001054945">
    <property type="component" value="Unassembled WGS sequence"/>
</dbReference>
<reference evidence="1 2" key="1">
    <citation type="submission" date="2021-06" db="EMBL/GenBank/DDBJ databases">
        <title>Caerostris extrusa draft genome.</title>
        <authorList>
            <person name="Kono N."/>
            <person name="Arakawa K."/>
        </authorList>
    </citation>
    <scope>NUCLEOTIDE SEQUENCE [LARGE SCALE GENOMIC DNA]</scope>
</reference>
<accession>A0AAV4MXX4</accession>